<comment type="caution">
    <text evidence="8">The sequence shown here is derived from an EMBL/GenBank/DDBJ whole genome shotgun (WGS) entry which is preliminary data.</text>
</comment>
<dbReference type="GO" id="GO:0005886">
    <property type="term" value="C:plasma membrane"/>
    <property type="evidence" value="ECO:0007669"/>
    <property type="project" value="InterPro"/>
</dbReference>
<keyword evidence="2 6" id="KW-0812">Transmembrane</keyword>
<feature type="transmembrane region" description="Helical" evidence="6">
    <location>
        <begin position="40"/>
        <end position="60"/>
    </location>
</feature>
<protein>
    <recommendedName>
        <fullName evidence="7">Lipopolysaccharide assembly protein A domain-containing protein</fullName>
    </recommendedName>
</protein>
<accession>A0A511FGC4</accession>
<evidence type="ECO:0000256" key="3">
    <source>
        <dbReference type="ARBA" id="ARBA00022989"/>
    </source>
</evidence>
<name>A0A511FGC4_9CELL</name>
<dbReference type="Proteomes" id="UP000321723">
    <property type="component" value="Unassembled WGS sequence"/>
</dbReference>
<evidence type="ECO:0000313" key="8">
    <source>
        <dbReference type="EMBL" id="GEL47377.1"/>
    </source>
</evidence>
<feature type="compositionally biased region" description="Basic and acidic residues" evidence="5">
    <location>
        <begin position="13"/>
        <end position="31"/>
    </location>
</feature>
<dbReference type="InterPro" id="IPR010445">
    <property type="entry name" value="LapA_dom"/>
</dbReference>
<sequence>MPVQPVSRSRPQRGREPVLPEIRDPQDDVRQRGSGTRTSAAWFGIAVGVLIMVALVVFMLQNTESVTVSFLGMTGTAPLAVILLIAALGVALVVLLVGGLRIGQLRRRLRNSEQRLAL</sequence>
<dbReference type="AlphaFoldDB" id="A0A511FGC4"/>
<feature type="transmembrane region" description="Helical" evidence="6">
    <location>
        <begin position="80"/>
        <end position="100"/>
    </location>
</feature>
<reference evidence="8 9" key="1">
    <citation type="submission" date="2019-07" db="EMBL/GenBank/DDBJ databases">
        <title>Whole genome shotgun sequence of Cellulomonas hominis NBRC 16055.</title>
        <authorList>
            <person name="Hosoyama A."/>
            <person name="Uohara A."/>
            <person name="Ohji S."/>
            <person name="Ichikawa N."/>
        </authorList>
    </citation>
    <scope>NUCLEOTIDE SEQUENCE [LARGE SCALE GENOMIC DNA]</scope>
    <source>
        <strain evidence="8 9">NBRC 16055</strain>
    </source>
</reference>
<organism evidence="8 9">
    <name type="scientific">Cellulomonas hominis</name>
    <dbReference type="NCBI Taxonomy" id="156981"/>
    <lineage>
        <taxon>Bacteria</taxon>
        <taxon>Bacillati</taxon>
        <taxon>Actinomycetota</taxon>
        <taxon>Actinomycetes</taxon>
        <taxon>Micrococcales</taxon>
        <taxon>Cellulomonadaceae</taxon>
        <taxon>Cellulomonas</taxon>
    </lineage>
</organism>
<keyword evidence="3 6" id="KW-1133">Transmembrane helix</keyword>
<dbReference type="Pfam" id="PF06305">
    <property type="entry name" value="LapA_dom"/>
    <property type="match status" value="1"/>
</dbReference>
<evidence type="ECO:0000259" key="7">
    <source>
        <dbReference type="Pfam" id="PF06305"/>
    </source>
</evidence>
<evidence type="ECO:0000256" key="4">
    <source>
        <dbReference type="ARBA" id="ARBA00023136"/>
    </source>
</evidence>
<dbReference type="EMBL" id="BJVQ01000036">
    <property type="protein sequence ID" value="GEL47377.1"/>
    <property type="molecule type" value="Genomic_DNA"/>
</dbReference>
<evidence type="ECO:0000256" key="5">
    <source>
        <dbReference type="SAM" id="MobiDB-lite"/>
    </source>
</evidence>
<evidence type="ECO:0000256" key="2">
    <source>
        <dbReference type="ARBA" id="ARBA00022692"/>
    </source>
</evidence>
<proteinExistence type="predicted"/>
<evidence type="ECO:0000256" key="1">
    <source>
        <dbReference type="ARBA" id="ARBA00022475"/>
    </source>
</evidence>
<evidence type="ECO:0000256" key="6">
    <source>
        <dbReference type="SAM" id="Phobius"/>
    </source>
</evidence>
<evidence type="ECO:0000313" key="9">
    <source>
        <dbReference type="Proteomes" id="UP000321723"/>
    </source>
</evidence>
<keyword evidence="1" id="KW-1003">Cell membrane</keyword>
<dbReference type="OrthoDB" id="4829403at2"/>
<keyword evidence="9" id="KW-1185">Reference proteome</keyword>
<feature type="domain" description="Lipopolysaccharide assembly protein A" evidence="7">
    <location>
        <begin position="61"/>
        <end position="117"/>
    </location>
</feature>
<feature type="region of interest" description="Disordered" evidence="5">
    <location>
        <begin position="1"/>
        <end position="36"/>
    </location>
</feature>
<gene>
    <name evidence="8" type="ORF">CHO01_24930</name>
</gene>
<keyword evidence="4 6" id="KW-0472">Membrane</keyword>